<dbReference type="EMBL" id="JAJSOF020000021">
    <property type="protein sequence ID" value="KAJ4436621.1"/>
    <property type="molecule type" value="Genomic_DNA"/>
</dbReference>
<keyword evidence="12" id="KW-1185">Reference proteome</keyword>
<feature type="region of interest" description="Disordered" evidence="9">
    <location>
        <begin position="91"/>
        <end position="110"/>
    </location>
</feature>
<name>A0ABQ8SSC0_PERAM</name>
<evidence type="ECO:0000256" key="9">
    <source>
        <dbReference type="SAM" id="MobiDB-lite"/>
    </source>
</evidence>
<comment type="subcellular location">
    <subcellularLocation>
        <location evidence="8">Secreted</location>
    </subcellularLocation>
</comment>
<dbReference type="Gene3D" id="3.30.1640.30">
    <property type="match status" value="1"/>
</dbReference>
<reference evidence="11 12" key="1">
    <citation type="journal article" date="2022" name="Allergy">
        <title>Genome assembly and annotation of Periplaneta americana reveal a comprehensive cockroach allergen profile.</title>
        <authorList>
            <person name="Wang L."/>
            <person name="Xiong Q."/>
            <person name="Saelim N."/>
            <person name="Wang L."/>
            <person name="Nong W."/>
            <person name="Wan A.T."/>
            <person name="Shi M."/>
            <person name="Liu X."/>
            <person name="Cao Q."/>
            <person name="Hui J.H.L."/>
            <person name="Sookrung N."/>
            <person name="Leung T.F."/>
            <person name="Tungtrongchitr A."/>
            <person name="Tsui S.K.W."/>
        </authorList>
    </citation>
    <scope>NUCLEOTIDE SEQUENCE [LARGE SCALE GENOMIC DNA]</scope>
    <source>
        <strain evidence="11">PWHHKU_190912</strain>
    </source>
</reference>
<dbReference type="SMART" id="SM00020">
    <property type="entry name" value="Tryp_SPc"/>
    <property type="match status" value="1"/>
</dbReference>
<comment type="similarity">
    <text evidence="6 8">Belongs to the peptidase S1 family. CLIP subfamily.</text>
</comment>
<dbReference type="InterPro" id="IPR033116">
    <property type="entry name" value="TRYPSIN_SER"/>
</dbReference>
<evidence type="ECO:0000256" key="8">
    <source>
        <dbReference type="RuleBase" id="RU366078"/>
    </source>
</evidence>
<evidence type="ECO:0000256" key="5">
    <source>
        <dbReference type="ARBA" id="ARBA00023157"/>
    </source>
</evidence>
<evidence type="ECO:0000256" key="4">
    <source>
        <dbReference type="ARBA" id="ARBA00022825"/>
    </source>
</evidence>
<dbReference type="InterPro" id="IPR038565">
    <property type="entry name" value="CLIP_sf"/>
</dbReference>
<keyword evidence="5" id="KW-1015">Disulfide bond</keyword>
<keyword evidence="3 7" id="KW-0378">Hydrolase</keyword>
<evidence type="ECO:0000313" key="12">
    <source>
        <dbReference type="Proteomes" id="UP001148838"/>
    </source>
</evidence>
<keyword evidence="8" id="KW-0964">Secreted</keyword>
<dbReference type="Gene3D" id="2.40.10.10">
    <property type="entry name" value="Trypsin-like serine proteases"/>
    <property type="match status" value="3"/>
</dbReference>
<dbReference type="PRINTS" id="PR00722">
    <property type="entry name" value="CHYMOTRYPSIN"/>
</dbReference>
<evidence type="ECO:0000313" key="11">
    <source>
        <dbReference type="EMBL" id="KAJ4436621.1"/>
    </source>
</evidence>
<dbReference type="InterPro" id="IPR009003">
    <property type="entry name" value="Peptidase_S1_PA"/>
</dbReference>
<dbReference type="Pfam" id="PF12032">
    <property type="entry name" value="CLIP"/>
    <property type="match status" value="1"/>
</dbReference>
<dbReference type="Pfam" id="PF00089">
    <property type="entry name" value="Trypsin"/>
    <property type="match status" value="2"/>
</dbReference>
<keyword evidence="1 7" id="KW-0645">Protease</keyword>
<feature type="domain" description="Peptidase S1" evidence="10">
    <location>
        <begin position="135"/>
        <end position="362"/>
    </location>
</feature>
<dbReference type="PROSITE" id="PS00135">
    <property type="entry name" value="TRYPSIN_SER"/>
    <property type="match status" value="1"/>
</dbReference>
<keyword evidence="2" id="KW-0732">Signal</keyword>
<dbReference type="InterPro" id="IPR018114">
    <property type="entry name" value="TRYPSIN_HIS"/>
</dbReference>
<dbReference type="PANTHER" id="PTHR24256">
    <property type="entry name" value="TRYPTASE-RELATED"/>
    <property type="match status" value="1"/>
</dbReference>
<comment type="domain">
    <text evidence="8">The clip domain consists of 35-55 residues which are 'knitted' together usually by 3 conserved disulfide bonds forming a clip-like compact structure.</text>
</comment>
<dbReference type="InterPro" id="IPR001254">
    <property type="entry name" value="Trypsin_dom"/>
</dbReference>
<evidence type="ECO:0000259" key="10">
    <source>
        <dbReference type="PROSITE" id="PS50240"/>
    </source>
</evidence>
<gene>
    <name evidence="11" type="ORF">ANN_16752</name>
</gene>
<dbReference type="InterPro" id="IPR001314">
    <property type="entry name" value="Peptidase_S1A"/>
</dbReference>
<evidence type="ECO:0000256" key="1">
    <source>
        <dbReference type="ARBA" id="ARBA00022670"/>
    </source>
</evidence>
<dbReference type="EC" id="3.4.21.-" evidence="7"/>
<dbReference type="PROSITE" id="PS00134">
    <property type="entry name" value="TRYPSIN_HIS"/>
    <property type="match status" value="1"/>
</dbReference>
<dbReference type="SUPFAM" id="SSF50494">
    <property type="entry name" value="Trypsin-like serine proteases"/>
    <property type="match status" value="1"/>
</dbReference>
<dbReference type="Proteomes" id="UP001148838">
    <property type="component" value="Unassembled WGS sequence"/>
</dbReference>
<evidence type="ECO:0000256" key="3">
    <source>
        <dbReference type="ARBA" id="ARBA00022801"/>
    </source>
</evidence>
<evidence type="ECO:0000256" key="7">
    <source>
        <dbReference type="RuleBase" id="RU363034"/>
    </source>
</evidence>
<sequence>MYLNVLLLLLLLLLSLLILFYHVIIASNYGECLLKGLECVDISQCPEIAQLVNKTTSVRHVLAKLKYFMCGLNNGLVKVCCPQDSVIPKPQPGVPDHATTTLPADTETRPPTSIVGHRNFNLINRNCGVGLTNRIVGGQSALPGEFPWLALLQYNVSGELEFLCGGSLITDMYVLTAAHCLAPTMNDSSTQLVAVRLGEYDLRREEDCPQNSSKTNRCSLRSRDYAVSEIVLHPRYNQQDRIQFKNDIALIRLKTRVELSGMESDVLMKVDVPYITRTLCEYNLRGRKVFPGQFCAGGLPAMNACNGDSGGPLIASISRNGGSRICYQVGIVSVGFASCLSSTPSIYTDVEDFVTWILDNIRD</sequence>
<dbReference type="InterPro" id="IPR022700">
    <property type="entry name" value="CLIP"/>
</dbReference>
<proteinExistence type="inferred from homology"/>
<dbReference type="InterPro" id="IPR043504">
    <property type="entry name" value="Peptidase_S1_PA_chymotrypsin"/>
</dbReference>
<protein>
    <recommendedName>
        <fullName evidence="8">CLIP domain-containing serine protease</fullName>
        <ecNumber evidence="7">3.4.21.-</ecNumber>
    </recommendedName>
</protein>
<comment type="caution">
    <text evidence="11">The sequence shown here is derived from an EMBL/GenBank/DDBJ whole genome shotgun (WGS) entry which is preliminary data.</text>
</comment>
<keyword evidence="4 7" id="KW-0720">Serine protease</keyword>
<dbReference type="CDD" id="cd00190">
    <property type="entry name" value="Tryp_SPc"/>
    <property type="match status" value="1"/>
</dbReference>
<dbReference type="InterPro" id="IPR051487">
    <property type="entry name" value="Ser/Thr_Proteases_Immune/Dev"/>
</dbReference>
<evidence type="ECO:0000256" key="6">
    <source>
        <dbReference type="ARBA" id="ARBA00024195"/>
    </source>
</evidence>
<evidence type="ECO:0000256" key="2">
    <source>
        <dbReference type="ARBA" id="ARBA00022729"/>
    </source>
</evidence>
<organism evidence="11 12">
    <name type="scientific">Periplaneta americana</name>
    <name type="common">American cockroach</name>
    <name type="synonym">Blatta americana</name>
    <dbReference type="NCBI Taxonomy" id="6978"/>
    <lineage>
        <taxon>Eukaryota</taxon>
        <taxon>Metazoa</taxon>
        <taxon>Ecdysozoa</taxon>
        <taxon>Arthropoda</taxon>
        <taxon>Hexapoda</taxon>
        <taxon>Insecta</taxon>
        <taxon>Pterygota</taxon>
        <taxon>Neoptera</taxon>
        <taxon>Polyneoptera</taxon>
        <taxon>Dictyoptera</taxon>
        <taxon>Blattodea</taxon>
        <taxon>Blattoidea</taxon>
        <taxon>Blattidae</taxon>
        <taxon>Blattinae</taxon>
        <taxon>Periplaneta</taxon>
    </lineage>
</organism>
<dbReference type="PROSITE" id="PS50240">
    <property type="entry name" value="TRYPSIN_DOM"/>
    <property type="match status" value="1"/>
</dbReference>
<accession>A0ABQ8SSC0</accession>